<sequence length="307" mass="34784">MYNFASSSTVQRPPYFSFKSFGNTKALSLAHIDNTRYPCGQPSATVQQQFPDPNVDNNTVNKNTLPVLEKNTSTMKSLPLVDQSSTDNENSLSEANAKLKKIQNAEDIQSNIAENFPTYRTNSKQEKKGSMPPSSSSPPPKNVKTMKKMNESVLLPVMDFRFNVREICKQIILLEDHLTHPSKRCMDCCVKHFLTIEAFSEELLTLDSMNTIPNHPTWKTLSTLPHHIRNLQYTFTYHIRNDSLTTDTIHFIVQDLRNIRKQYMIASFDIVFPEKDMKSVVSKQTTSQPSCASLSSVCSQGTCSLKF</sequence>
<evidence type="ECO:0000256" key="1">
    <source>
        <dbReference type="SAM" id="MobiDB-lite"/>
    </source>
</evidence>
<feature type="compositionally biased region" description="Polar residues" evidence="1">
    <location>
        <begin position="111"/>
        <end position="122"/>
    </location>
</feature>
<name>A0A6C0D068_9ZZZZ</name>
<dbReference type="EMBL" id="MN739518">
    <property type="protein sequence ID" value="QHT10168.1"/>
    <property type="molecule type" value="Genomic_DNA"/>
</dbReference>
<evidence type="ECO:0000313" key="2">
    <source>
        <dbReference type="EMBL" id="QHT10168.1"/>
    </source>
</evidence>
<organism evidence="2">
    <name type="scientific">viral metagenome</name>
    <dbReference type="NCBI Taxonomy" id="1070528"/>
    <lineage>
        <taxon>unclassified sequences</taxon>
        <taxon>metagenomes</taxon>
        <taxon>organismal metagenomes</taxon>
    </lineage>
</organism>
<proteinExistence type="predicted"/>
<accession>A0A6C0D068</accession>
<dbReference type="AlphaFoldDB" id="A0A6C0D068"/>
<reference evidence="2" key="1">
    <citation type="journal article" date="2020" name="Nature">
        <title>Giant virus diversity and host interactions through global metagenomics.</title>
        <authorList>
            <person name="Schulz F."/>
            <person name="Roux S."/>
            <person name="Paez-Espino D."/>
            <person name="Jungbluth S."/>
            <person name="Walsh D.A."/>
            <person name="Denef V.J."/>
            <person name="McMahon K.D."/>
            <person name="Konstantinidis K.T."/>
            <person name="Eloe-Fadrosh E.A."/>
            <person name="Kyrpides N.C."/>
            <person name="Woyke T."/>
        </authorList>
    </citation>
    <scope>NUCLEOTIDE SEQUENCE</scope>
    <source>
        <strain evidence="2">GVMAG-M-3300023174-104</strain>
    </source>
</reference>
<feature type="region of interest" description="Disordered" evidence="1">
    <location>
        <begin position="111"/>
        <end position="144"/>
    </location>
</feature>
<protein>
    <submittedName>
        <fullName evidence="2">Uncharacterized protein</fullName>
    </submittedName>
</protein>